<name>A0A1J1I299_9DIPT</name>
<keyword evidence="3" id="KW-0378">Hydrolase</keyword>
<comment type="similarity">
    <text evidence="1">Belongs to the AB hydrolase superfamily. Lipase family.</text>
</comment>
<proteinExistence type="inferred from homology"/>
<keyword evidence="4" id="KW-0442">Lipid degradation</keyword>
<keyword evidence="6" id="KW-0325">Glycoprotein</keyword>
<dbReference type="GO" id="GO:0016042">
    <property type="term" value="P:lipid catabolic process"/>
    <property type="evidence" value="ECO:0007669"/>
    <property type="project" value="UniProtKB-KW"/>
</dbReference>
<reference evidence="8 9" key="1">
    <citation type="submission" date="2015-04" db="EMBL/GenBank/DDBJ databases">
        <authorList>
            <person name="Syromyatnikov M.Y."/>
            <person name="Popov V.N."/>
        </authorList>
    </citation>
    <scope>NUCLEOTIDE SEQUENCE [LARGE SCALE GENOMIC DNA]</scope>
</reference>
<gene>
    <name evidence="8" type="primary">similar to Lipase 1</name>
    <name evidence="8" type="ORF">CLUMA_CG007854</name>
</gene>
<evidence type="ECO:0000256" key="1">
    <source>
        <dbReference type="ARBA" id="ARBA00010701"/>
    </source>
</evidence>
<evidence type="ECO:0000313" key="8">
    <source>
        <dbReference type="EMBL" id="CRK94339.1"/>
    </source>
</evidence>
<dbReference type="AlphaFoldDB" id="A0A1J1I299"/>
<dbReference type="InterPro" id="IPR006693">
    <property type="entry name" value="AB_hydrolase_lipase"/>
</dbReference>
<keyword evidence="5" id="KW-0443">Lipid metabolism</keyword>
<evidence type="ECO:0000256" key="6">
    <source>
        <dbReference type="ARBA" id="ARBA00023180"/>
    </source>
</evidence>
<sequence length="524" mass="61029">MGFYDIPAMIDYVLNETKSPRIFYIAHSQGTTAFLVCMSTRPEYNEKIIEAHLMAPSAFRKKLPRLRTVLYGLKFLDSLKTYRYLELSRILDVQDSVSKYLCRKEKPRRLRLCLRIISFLLGIKSNEIQLDVSILPNLKRYLSPRISIMQLTHYYQNMINDRFRCFDHKEKNMIYYNSSIPPDYPLSEAVAPISLYHAELDLFASFKGVQFLAQSLPNVKNLRMMVNWNHIDFVYSKYSRDVLYYNIKNTDSVLKLIYNAGFEGEALEVVTEDGYLLKVHHLFPRNNWNRKPPVFLMHGLFAASDDYVVTGPKIALAYLLSEAGYDVYMGNARGNKHSVKHKSLSFNSRKFWLFGWHEIGYYDVSAMIDYILDKTKFPKLFYVGHSQGATAFLAMISTRPEYNQKIIQAQLLAPAAFVKNSPHPLASFFDDQINNRRLLDNYEYLDFVRYWDLGSEFSALFCREHSKLLDLCKSIIFLIVGRNRYGDEIDPVSYGEESMKDFKLIVEILLENFKHTGSAHFAKS</sequence>
<dbReference type="EMBL" id="CVRI01000038">
    <property type="protein sequence ID" value="CRK94339.1"/>
    <property type="molecule type" value="Genomic_DNA"/>
</dbReference>
<evidence type="ECO:0000256" key="3">
    <source>
        <dbReference type="ARBA" id="ARBA00022801"/>
    </source>
</evidence>
<keyword evidence="9" id="KW-1185">Reference proteome</keyword>
<dbReference type="PANTHER" id="PTHR11005">
    <property type="entry name" value="LYSOSOMAL ACID LIPASE-RELATED"/>
    <property type="match status" value="1"/>
</dbReference>
<dbReference type="InterPro" id="IPR029058">
    <property type="entry name" value="AB_hydrolase_fold"/>
</dbReference>
<accession>A0A1J1I299</accession>
<evidence type="ECO:0000256" key="2">
    <source>
        <dbReference type="ARBA" id="ARBA00022729"/>
    </source>
</evidence>
<evidence type="ECO:0000313" key="9">
    <source>
        <dbReference type="Proteomes" id="UP000183832"/>
    </source>
</evidence>
<evidence type="ECO:0000259" key="7">
    <source>
        <dbReference type="Pfam" id="PF04083"/>
    </source>
</evidence>
<dbReference type="FunFam" id="3.40.50.1820:FF:000057">
    <property type="entry name" value="Lipase"/>
    <property type="match status" value="1"/>
</dbReference>
<evidence type="ECO:0000256" key="5">
    <source>
        <dbReference type="ARBA" id="ARBA00023098"/>
    </source>
</evidence>
<dbReference type="OrthoDB" id="9974421at2759"/>
<dbReference type="Proteomes" id="UP000183832">
    <property type="component" value="Unassembled WGS sequence"/>
</dbReference>
<organism evidence="8 9">
    <name type="scientific">Clunio marinus</name>
    <dbReference type="NCBI Taxonomy" id="568069"/>
    <lineage>
        <taxon>Eukaryota</taxon>
        <taxon>Metazoa</taxon>
        <taxon>Ecdysozoa</taxon>
        <taxon>Arthropoda</taxon>
        <taxon>Hexapoda</taxon>
        <taxon>Insecta</taxon>
        <taxon>Pterygota</taxon>
        <taxon>Neoptera</taxon>
        <taxon>Endopterygota</taxon>
        <taxon>Diptera</taxon>
        <taxon>Nematocera</taxon>
        <taxon>Chironomoidea</taxon>
        <taxon>Chironomidae</taxon>
        <taxon>Clunio</taxon>
    </lineage>
</organism>
<dbReference type="GO" id="GO:0016787">
    <property type="term" value="F:hydrolase activity"/>
    <property type="evidence" value="ECO:0007669"/>
    <property type="project" value="UniProtKB-KW"/>
</dbReference>
<dbReference type="Pfam" id="PF04083">
    <property type="entry name" value="Abhydro_lipase"/>
    <property type="match status" value="1"/>
</dbReference>
<feature type="domain" description="Partial AB-hydrolase lipase" evidence="7">
    <location>
        <begin position="256"/>
        <end position="310"/>
    </location>
</feature>
<protein>
    <submittedName>
        <fullName evidence="8">CLUMA_CG007854, isoform A</fullName>
    </submittedName>
</protein>
<dbReference type="Gene3D" id="3.40.50.1820">
    <property type="entry name" value="alpha/beta hydrolase"/>
    <property type="match status" value="2"/>
</dbReference>
<dbReference type="STRING" id="568069.A0A1J1I299"/>
<dbReference type="SUPFAM" id="SSF53474">
    <property type="entry name" value="alpha/beta-Hydrolases"/>
    <property type="match status" value="2"/>
</dbReference>
<evidence type="ECO:0000256" key="4">
    <source>
        <dbReference type="ARBA" id="ARBA00022963"/>
    </source>
</evidence>
<keyword evidence="2" id="KW-0732">Signal</keyword>